<reference evidence="4" key="1">
    <citation type="submission" date="2017-02" db="UniProtKB">
        <authorList>
            <consortium name="WormBaseParasite"/>
        </authorList>
    </citation>
    <scope>IDENTIFICATION</scope>
</reference>
<dbReference type="WBParaSite" id="HNAJ_0000549801-mRNA-1">
    <property type="protein sequence ID" value="HNAJ_0000549801-mRNA-1"/>
    <property type="gene ID" value="HNAJ_0000549801"/>
</dbReference>
<organism evidence="4">
    <name type="scientific">Rodentolepis nana</name>
    <name type="common">Dwarf tapeworm</name>
    <name type="synonym">Hymenolepis nana</name>
    <dbReference type="NCBI Taxonomy" id="102285"/>
    <lineage>
        <taxon>Eukaryota</taxon>
        <taxon>Metazoa</taxon>
        <taxon>Spiralia</taxon>
        <taxon>Lophotrochozoa</taxon>
        <taxon>Platyhelminthes</taxon>
        <taxon>Cestoda</taxon>
        <taxon>Eucestoda</taxon>
        <taxon>Cyclophyllidea</taxon>
        <taxon>Hymenolepididae</taxon>
        <taxon>Rodentolepis</taxon>
    </lineage>
</organism>
<dbReference type="AlphaFoldDB" id="A0A0R3TEK9"/>
<reference evidence="2 3" key="2">
    <citation type="submission" date="2018-11" db="EMBL/GenBank/DDBJ databases">
        <authorList>
            <consortium name="Pathogen Informatics"/>
        </authorList>
    </citation>
    <scope>NUCLEOTIDE SEQUENCE [LARGE SCALE GENOMIC DNA]</scope>
</reference>
<evidence type="ECO:0000313" key="3">
    <source>
        <dbReference type="Proteomes" id="UP000278807"/>
    </source>
</evidence>
<accession>A0A0R3TEK9</accession>
<evidence type="ECO:0000313" key="2">
    <source>
        <dbReference type="EMBL" id="VDO01356.1"/>
    </source>
</evidence>
<keyword evidence="3" id="KW-1185">Reference proteome</keyword>
<dbReference type="EMBL" id="UZAE01004777">
    <property type="protein sequence ID" value="VDO01356.1"/>
    <property type="molecule type" value="Genomic_DNA"/>
</dbReference>
<protein>
    <submittedName>
        <fullName evidence="4">General transcription factor 3C polypeptide 2</fullName>
    </submittedName>
</protein>
<dbReference type="Proteomes" id="UP000278807">
    <property type="component" value="Unassembled WGS sequence"/>
</dbReference>
<gene>
    <name evidence="2" type="ORF">HNAJ_LOCUS5496</name>
</gene>
<sequence length="158" mass="17570">MSSDEIRRLGQCIAQCQKVNEFYNEGELDIKLVKSIVDGQPKFDAEQEEKPEGIQENEHSLEQPQECTGEVEHTEVNEMTCSPKASSVHESCADAQDAVEHVENEEPLPTDSLEQPQECTGEVEHTEVNEMSCSPKASSVHEICAYAQGNIVIYQLCS</sequence>
<feature type="region of interest" description="Disordered" evidence="1">
    <location>
        <begin position="42"/>
        <end position="71"/>
    </location>
</feature>
<evidence type="ECO:0000313" key="4">
    <source>
        <dbReference type="WBParaSite" id="HNAJ_0000549801-mRNA-1"/>
    </source>
</evidence>
<proteinExistence type="predicted"/>
<feature type="compositionally biased region" description="Basic and acidic residues" evidence="1">
    <location>
        <begin position="42"/>
        <end position="61"/>
    </location>
</feature>
<evidence type="ECO:0000256" key="1">
    <source>
        <dbReference type="SAM" id="MobiDB-lite"/>
    </source>
</evidence>
<name>A0A0R3TEK9_RODNA</name>